<comment type="caution">
    <text evidence="2">The sequence shown here is derived from an EMBL/GenBank/DDBJ whole genome shotgun (WGS) entry which is preliminary data.</text>
</comment>
<name>A0AAD5IZX8_ACENE</name>
<feature type="region of interest" description="Disordered" evidence="1">
    <location>
        <begin position="121"/>
        <end position="152"/>
    </location>
</feature>
<dbReference type="Proteomes" id="UP001064489">
    <property type="component" value="Chromosome 4"/>
</dbReference>
<reference evidence="2" key="1">
    <citation type="journal article" date="2022" name="Plant J.">
        <title>Strategies of tolerance reflected in two North American maple genomes.</title>
        <authorList>
            <person name="McEvoy S.L."/>
            <person name="Sezen U.U."/>
            <person name="Trouern-Trend A."/>
            <person name="McMahon S.M."/>
            <person name="Schaberg P.G."/>
            <person name="Yang J."/>
            <person name="Wegrzyn J.L."/>
            <person name="Swenson N.G."/>
        </authorList>
    </citation>
    <scope>NUCLEOTIDE SEQUENCE</scope>
    <source>
        <strain evidence="2">91603</strain>
    </source>
</reference>
<dbReference type="EMBL" id="JAJSOW010000101">
    <property type="protein sequence ID" value="KAI9181721.1"/>
    <property type="molecule type" value="Genomic_DNA"/>
</dbReference>
<gene>
    <name evidence="2" type="ORF">LWI28_017866</name>
</gene>
<organism evidence="2 3">
    <name type="scientific">Acer negundo</name>
    <name type="common">Box elder</name>
    <dbReference type="NCBI Taxonomy" id="4023"/>
    <lineage>
        <taxon>Eukaryota</taxon>
        <taxon>Viridiplantae</taxon>
        <taxon>Streptophyta</taxon>
        <taxon>Embryophyta</taxon>
        <taxon>Tracheophyta</taxon>
        <taxon>Spermatophyta</taxon>
        <taxon>Magnoliopsida</taxon>
        <taxon>eudicotyledons</taxon>
        <taxon>Gunneridae</taxon>
        <taxon>Pentapetalae</taxon>
        <taxon>rosids</taxon>
        <taxon>malvids</taxon>
        <taxon>Sapindales</taxon>
        <taxon>Sapindaceae</taxon>
        <taxon>Hippocastanoideae</taxon>
        <taxon>Acereae</taxon>
        <taxon>Acer</taxon>
    </lineage>
</organism>
<keyword evidence="3" id="KW-1185">Reference proteome</keyword>
<reference evidence="2" key="2">
    <citation type="submission" date="2023-02" db="EMBL/GenBank/DDBJ databases">
        <authorList>
            <person name="Swenson N.G."/>
            <person name="Wegrzyn J.L."/>
            <person name="Mcevoy S.L."/>
        </authorList>
    </citation>
    <scope>NUCLEOTIDE SEQUENCE</scope>
    <source>
        <strain evidence="2">91603</strain>
        <tissue evidence="2">Leaf</tissue>
    </source>
</reference>
<dbReference type="AlphaFoldDB" id="A0AAD5IZX8"/>
<feature type="region of interest" description="Disordered" evidence="1">
    <location>
        <begin position="48"/>
        <end position="81"/>
    </location>
</feature>
<evidence type="ECO:0000313" key="3">
    <source>
        <dbReference type="Proteomes" id="UP001064489"/>
    </source>
</evidence>
<accession>A0AAD5IZX8</accession>
<proteinExistence type="predicted"/>
<evidence type="ECO:0000313" key="2">
    <source>
        <dbReference type="EMBL" id="KAI9181721.1"/>
    </source>
</evidence>
<evidence type="ECO:0000256" key="1">
    <source>
        <dbReference type="SAM" id="MobiDB-lite"/>
    </source>
</evidence>
<protein>
    <submittedName>
        <fullName evidence="2">Uncharacterized protein</fullName>
    </submittedName>
</protein>
<sequence length="152" mass="17284">MPAFLKKAMHQNLYNVHWIASDSANIKDKIEEVDNKFSEAAKPDGHALKINECADKKDKPEEVDNKDSDAPKQDEHAPKVDEFEVAVEISSSQLDGPDSGTKFNYLGKSARQLSKKRFKNWEEAEERKISEHALDQSREEEEAKVSKTRTDP</sequence>